<keyword evidence="3" id="KW-0732">Signal</keyword>
<feature type="chain" id="PRO_5012042225" evidence="3">
    <location>
        <begin position="25"/>
        <end position="207"/>
    </location>
</feature>
<sequence length="207" mass="21864">MFTPNRLGRTALAVATLLGSAAHAAEPEPDFAPDAPGFALIEHRIAIRQPTLAPAATVHSMSALRPHVAARRPATSLARERVLPWINSAENRHRLPLGLLDALIATESAYLPFAVSRAGAAGLAQLMPGTAVDLGVTDRFDPVQSIEGGARYLRQMLDRFGSVSLALAAYNAGPGAVAKAGGIPGNRETPVYVSRVIGRWLSSRESF</sequence>
<dbReference type="Proteomes" id="UP000218151">
    <property type="component" value="Unassembled WGS sequence"/>
</dbReference>
<dbReference type="InterPro" id="IPR023346">
    <property type="entry name" value="Lysozyme-like_dom_sf"/>
</dbReference>
<name>A0A2A2SIH1_9SPHN</name>
<keyword evidence="6" id="KW-1185">Reference proteome</keyword>
<dbReference type="EMBL" id="NSLI01000002">
    <property type="protein sequence ID" value="PAX09029.1"/>
    <property type="molecule type" value="Genomic_DNA"/>
</dbReference>
<dbReference type="PANTHER" id="PTHR37423">
    <property type="entry name" value="SOLUBLE LYTIC MUREIN TRANSGLYCOSYLASE-RELATED"/>
    <property type="match status" value="1"/>
</dbReference>
<feature type="signal peptide" evidence="3">
    <location>
        <begin position="1"/>
        <end position="24"/>
    </location>
</feature>
<evidence type="ECO:0000256" key="2">
    <source>
        <dbReference type="ARBA" id="ARBA00009387"/>
    </source>
</evidence>
<dbReference type="OrthoDB" id="9815002at2"/>
<comment type="caution">
    <text evidence="5">The sequence shown here is derived from an EMBL/GenBank/DDBJ whole genome shotgun (WGS) entry which is preliminary data.</text>
</comment>
<evidence type="ECO:0000259" key="4">
    <source>
        <dbReference type="Pfam" id="PF01464"/>
    </source>
</evidence>
<gene>
    <name evidence="5" type="ORF">CKY28_06775</name>
</gene>
<dbReference type="PANTHER" id="PTHR37423:SF2">
    <property type="entry name" value="MEMBRANE-BOUND LYTIC MUREIN TRANSGLYCOSYLASE C"/>
    <property type="match status" value="1"/>
</dbReference>
<evidence type="ECO:0000256" key="3">
    <source>
        <dbReference type="SAM" id="SignalP"/>
    </source>
</evidence>
<comment type="similarity">
    <text evidence="2">Belongs to the virb1 family.</text>
</comment>
<accession>A0A2A2SIH1</accession>
<dbReference type="AlphaFoldDB" id="A0A2A2SIH1"/>
<feature type="domain" description="Transglycosylase SLT" evidence="4">
    <location>
        <begin position="86"/>
        <end position="189"/>
    </location>
</feature>
<evidence type="ECO:0000313" key="6">
    <source>
        <dbReference type="Proteomes" id="UP000218151"/>
    </source>
</evidence>
<dbReference type="InterPro" id="IPR008258">
    <property type="entry name" value="Transglycosylase_SLT_dom_1"/>
</dbReference>
<proteinExistence type="inferred from homology"/>
<evidence type="ECO:0000256" key="1">
    <source>
        <dbReference type="ARBA" id="ARBA00007734"/>
    </source>
</evidence>
<dbReference type="Pfam" id="PF01464">
    <property type="entry name" value="SLT"/>
    <property type="match status" value="1"/>
</dbReference>
<evidence type="ECO:0000313" key="5">
    <source>
        <dbReference type="EMBL" id="PAX09029.1"/>
    </source>
</evidence>
<comment type="similarity">
    <text evidence="1">Belongs to the transglycosylase Slt family.</text>
</comment>
<dbReference type="SUPFAM" id="SSF53955">
    <property type="entry name" value="Lysozyme-like"/>
    <property type="match status" value="1"/>
</dbReference>
<organism evidence="5 6">
    <name type="scientific">Sphingomonas lenta</name>
    <dbReference type="NCBI Taxonomy" id="1141887"/>
    <lineage>
        <taxon>Bacteria</taxon>
        <taxon>Pseudomonadati</taxon>
        <taxon>Pseudomonadota</taxon>
        <taxon>Alphaproteobacteria</taxon>
        <taxon>Sphingomonadales</taxon>
        <taxon>Sphingomonadaceae</taxon>
        <taxon>Sphingomonas</taxon>
    </lineage>
</organism>
<dbReference type="Gene3D" id="1.10.530.10">
    <property type="match status" value="1"/>
</dbReference>
<reference evidence="6" key="1">
    <citation type="submission" date="2017-09" db="EMBL/GenBank/DDBJ databases">
        <authorList>
            <person name="Feng G."/>
            <person name="Zhu H."/>
        </authorList>
    </citation>
    <scope>NUCLEOTIDE SEQUENCE [LARGE SCALE GENOMIC DNA]</scope>
    <source>
        <strain evidence="6">1PNM-20</strain>
    </source>
</reference>
<protein>
    <submittedName>
        <fullName evidence="5">Lytic transglycosylase</fullName>
    </submittedName>
</protein>
<dbReference type="CDD" id="cd00254">
    <property type="entry name" value="LT-like"/>
    <property type="match status" value="1"/>
</dbReference>
<dbReference type="RefSeq" id="WP_095997527.1">
    <property type="nucleotide sequence ID" value="NZ_NSLI01000002.1"/>
</dbReference>